<feature type="signal peptide" evidence="1">
    <location>
        <begin position="1"/>
        <end position="23"/>
    </location>
</feature>
<evidence type="ECO:0000313" key="3">
    <source>
        <dbReference type="Proteomes" id="UP000346198"/>
    </source>
</evidence>
<accession>A0A6C2ULM9</accession>
<keyword evidence="3" id="KW-1185">Reference proteome</keyword>
<reference evidence="2 3" key="1">
    <citation type="submission" date="2019-04" db="EMBL/GenBank/DDBJ databases">
        <authorList>
            <person name="Van Vliet M D."/>
        </authorList>
    </citation>
    <scope>NUCLEOTIDE SEQUENCE [LARGE SCALE GENOMIC DNA]</scope>
    <source>
        <strain evidence="2 3">F21</strain>
    </source>
</reference>
<name>A0A6C2ULM9_9BACT</name>
<keyword evidence="1" id="KW-0732">Signal</keyword>
<sequence>MSRNLGWIGGVFLLFCVSVPAQLVTQDITLDKGWNAVYLYVQPTNSSCDAVCTGWPVDFVSLYNQERAAVQYVSDPDETVDTAEDFFTWRPGHPSGGNSLSSLIGGHSYLIYATTSFSTSLSGNAVVPRIQWLPKGESERVNLVGFCVQPADAFFGDYLSGAGFENLSIYTVGGTNSSATLTQLGGFTGSTSSEEITRGQAYFISCDKVSSYCGPLRVSPAGSGGLFFASTDSYATASLKNESGDELDVTVEIMDTTAQSVVDLLKVYDVSDGWVSYAGAMDRTLAADESWNLRLAIDRTQMSSNSTYGAVVRCSDSCGGEVSLSLQADYGEPSTTNALWPSGLWVGTALFNKVSQITTNNVIVDGLAAAGVMEYRLIVHVDANNESRLLQRAIIATVTNTNGTDVTRIYTDEDDLPSDAQIITRISSVAFGIENDIARDDSVSGEFGQLEGFSYVVAHDDRSNPFYHSRHPRHDGLKNDFKTPLRSGDDLDNYNSSIKPETFSISNRVTLVFAQSADTEGSALWAPEETVSGAIVHEIDNLRKEGTLKAEGAFAIRRVCKVSELEE</sequence>
<dbReference type="AlphaFoldDB" id="A0A6C2ULM9"/>
<proteinExistence type="predicted"/>
<evidence type="ECO:0000313" key="2">
    <source>
        <dbReference type="EMBL" id="VGO20813.1"/>
    </source>
</evidence>
<protein>
    <submittedName>
        <fullName evidence="2">Uncharacterized protein</fullName>
    </submittedName>
</protein>
<dbReference type="Proteomes" id="UP000346198">
    <property type="component" value="Unassembled WGS sequence"/>
</dbReference>
<feature type="chain" id="PRO_5025530728" evidence="1">
    <location>
        <begin position="24"/>
        <end position="567"/>
    </location>
</feature>
<organism evidence="2 3">
    <name type="scientific">Pontiella sulfatireligans</name>
    <dbReference type="NCBI Taxonomy" id="2750658"/>
    <lineage>
        <taxon>Bacteria</taxon>
        <taxon>Pseudomonadati</taxon>
        <taxon>Kiritimatiellota</taxon>
        <taxon>Kiritimatiellia</taxon>
        <taxon>Kiritimatiellales</taxon>
        <taxon>Pontiellaceae</taxon>
        <taxon>Pontiella</taxon>
    </lineage>
</organism>
<evidence type="ECO:0000256" key="1">
    <source>
        <dbReference type="SAM" id="SignalP"/>
    </source>
</evidence>
<dbReference type="EMBL" id="CAAHFH010000002">
    <property type="protein sequence ID" value="VGO20813.1"/>
    <property type="molecule type" value="Genomic_DNA"/>
</dbReference>
<gene>
    <name evidence="2" type="ORF">SCARR_02880</name>
</gene>
<dbReference type="RefSeq" id="WP_136062325.1">
    <property type="nucleotide sequence ID" value="NZ_CAAHFH010000002.1"/>
</dbReference>